<accession>A0ACC1HSW5</accession>
<gene>
    <name evidence="1" type="primary">GVP36</name>
    <name evidence="1" type="ORF">EV182_004277</name>
</gene>
<dbReference type="EMBL" id="JAMZIH010001278">
    <property type="protein sequence ID" value="KAJ1678327.1"/>
    <property type="molecule type" value="Genomic_DNA"/>
</dbReference>
<evidence type="ECO:0000313" key="2">
    <source>
        <dbReference type="Proteomes" id="UP001145114"/>
    </source>
</evidence>
<evidence type="ECO:0000313" key="1">
    <source>
        <dbReference type="EMBL" id="KAJ1678327.1"/>
    </source>
</evidence>
<feature type="non-terminal residue" evidence="1">
    <location>
        <position position="1"/>
    </location>
</feature>
<proteinExistence type="predicted"/>
<organism evidence="1 2">
    <name type="scientific">Spiromyces aspiralis</name>
    <dbReference type="NCBI Taxonomy" id="68401"/>
    <lineage>
        <taxon>Eukaryota</taxon>
        <taxon>Fungi</taxon>
        <taxon>Fungi incertae sedis</taxon>
        <taxon>Zoopagomycota</taxon>
        <taxon>Kickxellomycotina</taxon>
        <taxon>Kickxellomycetes</taxon>
        <taxon>Kickxellales</taxon>
        <taxon>Kickxellaceae</taxon>
        <taxon>Spiromyces</taxon>
    </lineage>
</organism>
<name>A0ACC1HSW5_9FUNG</name>
<protein>
    <submittedName>
        <fullName evidence="1">BAR domain-containing protein</fullName>
    </submittedName>
</protein>
<dbReference type="Proteomes" id="UP001145114">
    <property type="component" value="Unassembled WGS sequence"/>
</dbReference>
<keyword evidence="2" id="KW-1185">Reference proteome</keyword>
<comment type="caution">
    <text evidence="1">The sequence shown here is derived from an EMBL/GenBank/DDBJ whole genome shotgun (WGS) entry which is preliminary data.</text>
</comment>
<reference evidence="1" key="1">
    <citation type="submission" date="2022-06" db="EMBL/GenBank/DDBJ databases">
        <title>Phylogenomic reconstructions and comparative analyses of Kickxellomycotina fungi.</title>
        <authorList>
            <person name="Reynolds N.K."/>
            <person name="Stajich J.E."/>
            <person name="Barry K."/>
            <person name="Grigoriev I.V."/>
            <person name="Crous P."/>
            <person name="Smith M.E."/>
        </authorList>
    </citation>
    <scope>NUCLEOTIDE SEQUENCE</scope>
    <source>
        <strain evidence="1">RSA 2271</strain>
    </source>
</reference>
<sequence length="74" mass="8471">ATNEVERAEDHYVTIVEKTMTLMRELLESPELLKGLSSLVAAQIRFHQKALEHLNDLAPELDEIQATQEALYKH</sequence>